<gene>
    <name evidence="1" type="ORF">A2008_02410</name>
</gene>
<dbReference type="AlphaFoldDB" id="A0A1F7WIC1"/>
<name>A0A1F7WIC1_9BACT</name>
<dbReference type="EMBL" id="MGFH01000215">
    <property type="protein sequence ID" value="OGM02149.1"/>
    <property type="molecule type" value="Genomic_DNA"/>
</dbReference>
<dbReference type="STRING" id="1817813.A2008_02410"/>
<accession>A0A1F7WIC1</accession>
<proteinExistence type="predicted"/>
<dbReference type="Proteomes" id="UP000178735">
    <property type="component" value="Unassembled WGS sequence"/>
</dbReference>
<evidence type="ECO:0000313" key="2">
    <source>
        <dbReference type="Proteomes" id="UP000178735"/>
    </source>
</evidence>
<sequence>MIKLRKKTGLLFSVIISVALILTAAGAARAEKILIFMDRMQNDHLKAYGVVYKAVAKGIGAEWLLNYRNGSFLMDNADFVRETANYMGVSFETIDDASAAAIYSVVKENNMDAVKIEKAPKVAIYTPPDKRPWDDAVTLALTYAEIPYETLWDNEVLKGDLKKYDWLHLHHEDFTGQYGKFYGAYKNAVWYQKQVRLYESNARDAGFASVQAHKCAVAKTIKKYVEDGGFLFMMCCACDSIDIALAADGVDIIPAEIDGTPADPNCAQKLDFSKTFAFKDFTLEMDPYIYEFSDIDVDANKFFRNPTDKGDFTLFEFSAKLDRAPTILTQSHEASVKAFLGQTTAFKRKCVKDNVIILAQINEEDVKYVYSSMKEGSFTFYGGHDPEDFAHEVGSPATNVSLHKNSAGYRLILNNILFPAVKKKKLKT</sequence>
<comment type="caution">
    <text evidence="1">The sequence shown here is derived from an EMBL/GenBank/DDBJ whole genome shotgun (WGS) entry which is preliminary data.</text>
</comment>
<evidence type="ECO:0000313" key="1">
    <source>
        <dbReference type="EMBL" id="OGM02149.1"/>
    </source>
</evidence>
<protein>
    <submittedName>
        <fullName evidence="1">Asparagine synthetase B</fullName>
    </submittedName>
</protein>
<reference evidence="1 2" key="1">
    <citation type="journal article" date="2016" name="Nat. Commun.">
        <title>Thousands of microbial genomes shed light on interconnected biogeochemical processes in an aquifer system.</title>
        <authorList>
            <person name="Anantharaman K."/>
            <person name="Brown C.T."/>
            <person name="Hug L.A."/>
            <person name="Sharon I."/>
            <person name="Castelle C.J."/>
            <person name="Probst A.J."/>
            <person name="Thomas B.C."/>
            <person name="Singh A."/>
            <person name="Wilkins M.J."/>
            <person name="Karaoz U."/>
            <person name="Brodie E.L."/>
            <person name="Williams K.H."/>
            <person name="Hubbard S.S."/>
            <person name="Banfield J.F."/>
        </authorList>
    </citation>
    <scope>NUCLEOTIDE SEQUENCE [LARGE SCALE GENOMIC DNA]</scope>
</reference>
<organism evidence="1 2">
    <name type="scientific">Candidatus Wallbacteria bacterium GWC2_49_35</name>
    <dbReference type="NCBI Taxonomy" id="1817813"/>
    <lineage>
        <taxon>Bacteria</taxon>
        <taxon>Candidatus Walliibacteriota</taxon>
    </lineage>
</organism>